<evidence type="ECO:0000256" key="1">
    <source>
        <dbReference type="SAM" id="Phobius"/>
    </source>
</evidence>
<name>A0A831RZE3_9GAMM</name>
<dbReference type="EMBL" id="DRLF01000432">
    <property type="protein sequence ID" value="HEC07690.1"/>
    <property type="molecule type" value="Genomic_DNA"/>
</dbReference>
<evidence type="ECO:0000313" key="2">
    <source>
        <dbReference type="EMBL" id="HEC07690.1"/>
    </source>
</evidence>
<organism evidence="2">
    <name type="scientific">Thiolapillus brandeum</name>
    <dbReference type="NCBI Taxonomy" id="1076588"/>
    <lineage>
        <taxon>Bacteria</taxon>
        <taxon>Pseudomonadati</taxon>
        <taxon>Pseudomonadota</taxon>
        <taxon>Gammaproteobacteria</taxon>
        <taxon>Chromatiales</taxon>
        <taxon>Sedimenticolaceae</taxon>
        <taxon>Thiolapillus</taxon>
    </lineage>
</organism>
<comment type="caution">
    <text evidence="2">The sequence shown here is derived from an EMBL/GenBank/DDBJ whole genome shotgun (WGS) entry which is preliminary data.</text>
</comment>
<keyword evidence="1" id="KW-0472">Membrane</keyword>
<protein>
    <submittedName>
        <fullName evidence="2">Glutamate-ammonia-ligase adenylyltransferase</fullName>
    </submittedName>
</protein>
<sequence length="128" mass="14091">MPELDRGTRIYATVLAAIVLGLVFLALYEPPQVSELNDRLQADGQVGSFPYAFRVLRIDNGIAVMSTPRSSAVPVAHVLDKIFPGLGNADPASPLFRELQDKLANTQKRAKAIVLKDPDIKHVQWELD</sequence>
<keyword evidence="2" id="KW-0548">Nucleotidyltransferase</keyword>
<accession>A0A831RZE3</accession>
<keyword evidence="2" id="KW-0808">Transferase</keyword>
<feature type="non-terminal residue" evidence="2">
    <location>
        <position position="128"/>
    </location>
</feature>
<reference evidence="2" key="1">
    <citation type="journal article" date="2020" name="mSystems">
        <title>Genome- and Community-Level Interaction Insights into Carbon Utilization and Element Cycling Functions of Hydrothermarchaeota in Hydrothermal Sediment.</title>
        <authorList>
            <person name="Zhou Z."/>
            <person name="Liu Y."/>
            <person name="Xu W."/>
            <person name="Pan J."/>
            <person name="Luo Z.H."/>
            <person name="Li M."/>
        </authorList>
    </citation>
    <scope>NUCLEOTIDE SEQUENCE [LARGE SCALE GENOMIC DNA]</scope>
    <source>
        <strain evidence="2">HyVt-458</strain>
    </source>
</reference>
<dbReference type="AlphaFoldDB" id="A0A831RZE3"/>
<gene>
    <name evidence="2" type="ORF">ENJ12_12605</name>
</gene>
<dbReference type="GO" id="GO:0016779">
    <property type="term" value="F:nucleotidyltransferase activity"/>
    <property type="evidence" value="ECO:0007669"/>
    <property type="project" value="UniProtKB-KW"/>
</dbReference>
<dbReference type="Proteomes" id="UP000886339">
    <property type="component" value="Unassembled WGS sequence"/>
</dbReference>
<proteinExistence type="predicted"/>
<keyword evidence="1" id="KW-1133">Transmembrane helix</keyword>
<feature type="transmembrane region" description="Helical" evidence="1">
    <location>
        <begin position="9"/>
        <end position="28"/>
    </location>
</feature>
<keyword evidence="1" id="KW-0812">Transmembrane</keyword>